<comment type="similarity">
    <text evidence="1">Belongs to the neocarzinostatin family.</text>
</comment>
<evidence type="ECO:0000256" key="1">
    <source>
        <dbReference type="ARBA" id="ARBA00010648"/>
    </source>
</evidence>
<dbReference type="RefSeq" id="WP_189651255.1">
    <property type="nucleotide sequence ID" value="NZ_BMRC01000018.1"/>
</dbReference>
<keyword evidence="10" id="KW-1185">Reference proteome</keyword>
<keyword evidence="4" id="KW-0238">DNA-binding</keyword>
<dbReference type="InterPro" id="IPR027273">
    <property type="entry name" value="Neocarzinostatin-like"/>
</dbReference>
<proteinExistence type="inferred from homology"/>
<keyword evidence="7" id="KW-0812">Transmembrane</keyword>
<dbReference type="SUPFAM" id="SSF49319">
    <property type="entry name" value="Actinoxanthin-like"/>
    <property type="match status" value="1"/>
</dbReference>
<organism evidence="9 10">
    <name type="scientific">Nonomuraea spiralis</name>
    <dbReference type="NCBI Taxonomy" id="46182"/>
    <lineage>
        <taxon>Bacteria</taxon>
        <taxon>Bacillati</taxon>
        <taxon>Actinomycetota</taxon>
        <taxon>Actinomycetes</taxon>
        <taxon>Streptosporangiales</taxon>
        <taxon>Streptosporangiaceae</taxon>
        <taxon>Nonomuraea</taxon>
    </lineage>
</organism>
<evidence type="ECO:0000313" key="9">
    <source>
        <dbReference type="EMBL" id="MFB9207696.1"/>
    </source>
</evidence>
<keyword evidence="7" id="KW-0472">Membrane</keyword>
<name>A0ABV5ISZ9_9ACTN</name>
<evidence type="ECO:0000256" key="5">
    <source>
        <dbReference type="ARBA" id="ARBA00023157"/>
    </source>
</evidence>
<feature type="signal peptide" evidence="8">
    <location>
        <begin position="1"/>
        <end position="27"/>
    </location>
</feature>
<keyword evidence="5" id="KW-1015">Disulfide bond</keyword>
<evidence type="ECO:0000313" key="10">
    <source>
        <dbReference type="Proteomes" id="UP001589647"/>
    </source>
</evidence>
<keyword evidence="2" id="KW-0929">Antimicrobial</keyword>
<dbReference type="Proteomes" id="UP001589647">
    <property type="component" value="Unassembled WGS sequence"/>
</dbReference>
<keyword evidence="8" id="KW-0732">Signal</keyword>
<gene>
    <name evidence="9" type="ORF">ACFFV7_41395</name>
</gene>
<comment type="caution">
    <text evidence="9">The sequence shown here is derived from an EMBL/GenBank/DDBJ whole genome shotgun (WGS) entry which is preliminary data.</text>
</comment>
<keyword evidence="3" id="KW-0044">Antibiotic</keyword>
<keyword evidence="7" id="KW-1133">Transmembrane helix</keyword>
<feature type="transmembrane region" description="Helical" evidence="7">
    <location>
        <begin position="170"/>
        <end position="190"/>
    </location>
</feature>
<feature type="chain" id="PRO_5046711946" evidence="8">
    <location>
        <begin position="28"/>
        <end position="196"/>
    </location>
</feature>
<dbReference type="EMBL" id="JBHMEI010000063">
    <property type="protein sequence ID" value="MFB9207696.1"/>
    <property type="molecule type" value="Genomic_DNA"/>
</dbReference>
<dbReference type="Gene3D" id="2.60.40.230">
    <property type="entry name" value="Neocarzinostatin-like"/>
    <property type="match status" value="1"/>
</dbReference>
<evidence type="ECO:0000256" key="7">
    <source>
        <dbReference type="SAM" id="Phobius"/>
    </source>
</evidence>
<evidence type="ECO:0000256" key="8">
    <source>
        <dbReference type="SAM" id="SignalP"/>
    </source>
</evidence>
<evidence type="ECO:0000256" key="2">
    <source>
        <dbReference type="ARBA" id="ARBA00022529"/>
    </source>
</evidence>
<feature type="region of interest" description="Disordered" evidence="6">
    <location>
        <begin position="136"/>
        <end position="164"/>
    </location>
</feature>
<evidence type="ECO:0000256" key="6">
    <source>
        <dbReference type="SAM" id="MobiDB-lite"/>
    </source>
</evidence>
<dbReference type="Pfam" id="PF00960">
    <property type="entry name" value="Neocarzinostat"/>
    <property type="match status" value="1"/>
</dbReference>
<evidence type="ECO:0000256" key="3">
    <source>
        <dbReference type="ARBA" id="ARBA00023022"/>
    </source>
</evidence>
<accession>A0ABV5ISZ9</accession>
<sequence>MPRKLLTLTVALTCALVAAAGPAAATAAGPELTASQSTDLSPGSEITVTGTGFTPKTALFLAICDTKQPPGKACDTGNFTKVATDTGGKLEAKIKPAATFGATDCTNTTCALMTNDPANPRDTRNYAQLPITFATAQGAPSSAPGTPAAQEPAASPAAAPAADDSGSNTMLMAGIGIAAVLVVAGVVVVVRRRRTA</sequence>
<reference evidence="9 10" key="1">
    <citation type="submission" date="2024-09" db="EMBL/GenBank/DDBJ databases">
        <authorList>
            <person name="Sun Q."/>
            <person name="Mori K."/>
        </authorList>
    </citation>
    <scope>NUCLEOTIDE SEQUENCE [LARGE SCALE GENOMIC DNA]</scope>
    <source>
        <strain evidence="9 10">CCM 3426</strain>
    </source>
</reference>
<feature type="compositionally biased region" description="Low complexity" evidence="6">
    <location>
        <begin position="136"/>
        <end position="162"/>
    </location>
</feature>
<evidence type="ECO:0000256" key="4">
    <source>
        <dbReference type="ARBA" id="ARBA00023125"/>
    </source>
</evidence>
<protein>
    <submittedName>
        <fullName evidence="9">Neocarzinostatin apoprotein domain-containing protein</fullName>
    </submittedName>
</protein>
<dbReference type="InterPro" id="IPR002186">
    <property type="entry name" value="Neocarzinostatin_fam"/>
</dbReference>